<sequence>MKFLVHCIAVLPLVGTLAACAPKNDAKTEVVPSRVGIANPASEYCVKKGGKLEIRKNSEGGEYGICHLADGTQIEEWELFRRDNAAGTN</sequence>
<proteinExistence type="predicted"/>
<dbReference type="PANTHER" id="PTHR38008">
    <property type="entry name" value="HEMOLYSIN-RELATED"/>
    <property type="match status" value="1"/>
</dbReference>
<dbReference type="AlphaFoldDB" id="A0A0R0C9Y4"/>
<evidence type="ECO:0000256" key="1">
    <source>
        <dbReference type="SAM" id="SignalP"/>
    </source>
</evidence>
<evidence type="ECO:0000313" key="3">
    <source>
        <dbReference type="Proteomes" id="UP000051863"/>
    </source>
</evidence>
<dbReference type="RefSeq" id="WP_057629338.1">
    <property type="nucleotide sequence ID" value="NZ_LDJJ01000047.1"/>
</dbReference>
<dbReference type="OrthoDB" id="148878at2"/>
<evidence type="ECO:0008006" key="4">
    <source>
        <dbReference type="Google" id="ProtNLM"/>
    </source>
</evidence>
<accession>A0A0R0C9Y4</accession>
<comment type="caution">
    <text evidence="2">The sequence shown here is derived from an EMBL/GenBank/DDBJ whole genome shotgun (WGS) entry which is preliminary data.</text>
</comment>
<name>A0A0R0C9Y4_9GAMM</name>
<evidence type="ECO:0000313" key="2">
    <source>
        <dbReference type="EMBL" id="KRG66429.1"/>
    </source>
</evidence>
<feature type="signal peptide" evidence="1">
    <location>
        <begin position="1"/>
        <end position="21"/>
    </location>
</feature>
<dbReference type="PATRIC" id="fig|405446.3.peg.2353"/>
<gene>
    <name evidence="2" type="ORF">ABB27_13695</name>
</gene>
<dbReference type="Pfam" id="PF03891">
    <property type="entry name" value="DUF333"/>
    <property type="match status" value="1"/>
</dbReference>
<dbReference type="PROSITE" id="PS51257">
    <property type="entry name" value="PROKAR_LIPOPROTEIN"/>
    <property type="match status" value="1"/>
</dbReference>
<dbReference type="InterPro" id="IPR005590">
    <property type="entry name" value="DUF333"/>
</dbReference>
<keyword evidence="3" id="KW-1185">Reference proteome</keyword>
<organism evidence="2 3">
    <name type="scientific">Stenotrophomonas terrae</name>
    <dbReference type="NCBI Taxonomy" id="405446"/>
    <lineage>
        <taxon>Bacteria</taxon>
        <taxon>Pseudomonadati</taxon>
        <taxon>Pseudomonadota</taxon>
        <taxon>Gammaproteobacteria</taxon>
        <taxon>Lysobacterales</taxon>
        <taxon>Lysobacteraceae</taxon>
        <taxon>Stenotrophomonas</taxon>
    </lineage>
</organism>
<keyword evidence="1" id="KW-0732">Signal</keyword>
<feature type="chain" id="PRO_5006393794" description="Hemolysin" evidence="1">
    <location>
        <begin position="22"/>
        <end position="89"/>
    </location>
</feature>
<dbReference type="PANTHER" id="PTHR38008:SF2">
    <property type="entry name" value="HEMOLYSIN"/>
    <property type="match status" value="1"/>
</dbReference>
<protein>
    <recommendedName>
        <fullName evidence="4">Hemolysin</fullName>
    </recommendedName>
</protein>
<dbReference type="Proteomes" id="UP000051863">
    <property type="component" value="Unassembled WGS sequence"/>
</dbReference>
<reference evidence="2 3" key="1">
    <citation type="submission" date="2015-05" db="EMBL/GenBank/DDBJ databases">
        <title>Genome sequencing and analysis of members of genus Stenotrophomonas.</title>
        <authorList>
            <person name="Patil P.P."/>
            <person name="Midha S."/>
            <person name="Patil P.B."/>
        </authorList>
    </citation>
    <scope>NUCLEOTIDE SEQUENCE [LARGE SCALE GENOMIC DNA]</scope>
    <source>
        <strain evidence="2 3">DSM 18941</strain>
    </source>
</reference>
<dbReference type="EMBL" id="LDJJ01000047">
    <property type="protein sequence ID" value="KRG66429.1"/>
    <property type="molecule type" value="Genomic_DNA"/>
</dbReference>